<name>A0A078HGY4_BRANA</name>
<feature type="signal peptide" evidence="1">
    <location>
        <begin position="1"/>
        <end position="24"/>
    </location>
</feature>
<evidence type="ECO:0000313" key="3">
    <source>
        <dbReference type="EMBL" id="CDY36118.1"/>
    </source>
</evidence>
<keyword evidence="4" id="KW-1185">Reference proteome</keyword>
<evidence type="ECO:0000313" key="2">
    <source>
        <dbReference type="EMBL" id="CAF2253928.1"/>
    </source>
</evidence>
<dbReference type="PaxDb" id="3708-A0A078HGY4"/>
<organism evidence="3 4">
    <name type="scientific">Brassica napus</name>
    <name type="common">Rape</name>
    <dbReference type="NCBI Taxonomy" id="3708"/>
    <lineage>
        <taxon>Eukaryota</taxon>
        <taxon>Viridiplantae</taxon>
        <taxon>Streptophyta</taxon>
        <taxon>Embryophyta</taxon>
        <taxon>Tracheophyta</taxon>
        <taxon>Spermatophyta</taxon>
        <taxon>Magnoliopsida</taxon>
        <taxon>eudicotyledons</taxon>
        <taxon>Gunneridae</taxon>
        <taxon>Pentapetalae</taxon>
        <taxon>rosids</taxon>
        <taxon>malvids</taxon>
        <taxon>Brassicales</taxon>
        <taxon>Brassicaceae</taxon>
        <taxon>Brassiceae</taxon>
        <taxon>Brassica</taxon>
    </lineage>
</organism>
<reference evidence="2" key="3">
    <citation type="submission" date="2021-01" db="EMBL/GenBank/DDBJ databases">
        <authorList>
            <consortium name="Genoscope - CEA"/>
            <person name="William W."/>
        </authorList>
    </citation>
    <scope>NUCLEOTIDE SEQUENCE</scope>
</reference>
<proteinExistence type="predicted"/>
<dbReference type="PANTHER" id="PTHR34458:SF17">
    <property type="entry name" value="XYLANASE INHIBITOR C-TERMINAL DOMAIN-CONTAINING PROTEIN"/>
    <property type="match status" value="1"/>
</dbReference>
<dbReference type="Gramene" id="CDY36118">
    <property type="protein sequence ID" value="CDY36118"/>
    <property type="gene ID" value="GSBRNA2T00059958001"/>
</dbReference>
<gene>
    <name evidence="3" type="primary">BnaA08g19300D</name>
    <name evidence="2" type="ORF">DARMORV10_A08P26850.1</name>
    <name evidence="3" type="ORF">GSBRNA2T00059958001</name>
</gene>
<evidence type="ECO:0000256" key="1">
    <source>
        <dbReference type="SAM" id="SignalP"/>
    </source>
</evidence>
<accession>A0A078HGY4</accession>
<keyword evidence="1" id="KW-0732">Signal</keyword>
<dbReference type="InterPro" id="IPR040404">
    <property type="entry name" value="Phylloplanin-like"/>
</dbReference>
<reference evidence="3" key="2">
    <citation type="submission" date="2014-06" db="EMBL/GenBank/DDBJ databases">
        <authorList>
            <person name="Genoscope - CEA"/>
        </authorList>
    </citation>
    <scope>NUCLEOTIDE SEQUENCE</scope>
</reference>
<protein>
    <submittedName>
        <fullName evidence="2">(rape) hypothetical protein</fullName>
    </submittedName>
    <submittedName>
        <fullName evidence="3">BnaA08g19300D protein</fullName>
    </submittedName>
</protein>
<dbReference type="PANTHER" id="PTHR34458">
    <property type="entry name" value="POLLEN OLE E 1 ALLERGEN AND EXTENSIN FAMILY PROTEIN-RELATED"/>
    <property type="match status" value="1"/>
</dbReference>
<reference evidence="3 4" key="1">
    <citation type="journal article" date="2014" name="Science">
        <title>Plant genetics. Early allopolyploid evolution in the post-Neolithic Brassica napus oilseed genome.</title>
        <authorList>
            <person name="Chalhoub B."/>
            <person name="Denoeud F."/>
            <person name="Liu S."/>
            <person name="Parkin I.A."/>
            <person name="Tang H."/>
            <person name="Wang X."/>
            <person name="Chiquet J."/>
            <person name="Belcram H."/>
            <person name="Tong C."/>
            <person name="Samans B."/>
            <person name="Correa M."/>
            <person name="Da Silva C."/>
            <person name="Just J."/>
            <person name="Falentin C."/>
            <person name="Koh C.S."/>
            <person name="Le Clainche I."/>
            <person name="Bernard M."/>
            <person name="Bento P."/>
            <person name="Noel B."/>
            <person name="Labadie K."/>
            <person name="Alberti A."/>
            <person name="Charles M."/>
            <person name="Arnaud D."/>
            <person name="Guo H."/>
            <person name="Daviaud C."/>
            <person name="Alamery S."/>
            <person name="Jabbari K."/>
            <person name="Zhao M."/>
            <person name="Edger P.P."/>
            <person name="Chelaifa H."/>
            <person name="Tack D."/>
            <person name="Lassalle G."/>
            <person name="Mestiri I."/>
            <person name="Schnel N."/>
            <person name="Le Paslier M.C."/>
            <person name="Fan G."/>
            <person name="Renault V."/>
            <person name="Bayer P.E."/>
            <person name="Golicz A.A."/>
            <person name="Manoli S."/>
            <person name="Lee T.H."/>
            <person name="Thi V.H."/>
            <person name="Chalabi S."/>
            <person name="Hu Q."/>
            <person name="Fan C."/>
            <person name="Tollenaere R."/>
            <person name="Lu Y."/>
            <person name="Battail C."/>
            <person name="Shen J."/>
            <person name="Sidebottom C.H."/>
            <person name="Wang X."/>
            <person name="Canaguier A."/>
            <person name="Chauveau A."/>
            <person name="Berard A."/>
            <person name="Deniot G."/>
            <person name="Guan M."/>
            <person name="Liu Z."/>
            <person name="Sun F."/>
            <person name="Lim Y.P."/>
            <person name="Lyons E."/>
            <person name="Town C.D."/>
            <person name="Bancroft I."/>
            <person name="Wang X."/>
            <person name="Meng J."/>
            <person name="Ma J."/>
            <person name="Pires J.C."/>
            <person name="King G.J."/>
            <person name="Brunel D."/>
            <person name="Delourme R."/>
            <person name="Renard M."/>
            <person name="Aury J.M."/>
            <person name="Adams K.L."/>
            <person name="Batley J."/>
            <person name="Snowdon R.J."/>
            <person name="Tost J."/>
            <person name="Edwards D."/>
            <person name="Zhou Y."/>
            <person name="Hua W."/>
            <person name="Sharpe A.G."/>
            <person name="Paterson A.H."/>
            <person name="Guan C."/>
            <person name="Wincker P."/>
        </authorList>
    </citation>
    <scope>NUCLEOTIDE SEQUENCE [LARGE SCALE GENOMIC DNA]</scope>
    <source>
        <strain evidence="4">cv. Darmor-bzh</strain>
    </source>
</reference>
<feature type="chain" id="PRO_5040665641" evidence="1">
    <location>
        <begin position="25"/>
        <end position="146"/>
    </location>
</feature>
<dbReference type="EMBL" id="LK032367">
    <property type="protein sequence ID" value="CDY36118.1"/>
    <property type="molecule type" value="Genomic_DNA"/>
</dbReference>
<dbReference type="AlphaFoldDB" id="A0A078HGY4"/>
<dbReference type="Proteomes" id="UP001295469">
    <property type="component" value="Chromosome A08"/>
</dbReference>
<evidence type="ECO:0000313" key="4">
    <source>
        <dbReference type="Proteomes" id="UP000028999"/>
    </source>
</evidence>
<dbReference type="EMBL" id="HG994362">
    <property type="protein sequence ID" value="CAF2253928.1"/>
    <property type="molecule type" value="Genomic_DNA"/>
</dbReference>
<dbReference type="Proteomes" id="UP000028999">
    <property type="component" value="Unassembled WGS sequence"/>
</dbReference>
<sequence length="146" mass="15652">MAKSYVFLIAIFLIVVSLSSPSEGLITIAGYTINRVIIDDVLYCNVTGERSTISNATVYLTCGGSTTTLSQTFTDTKGAFRIVLNFLQTLLFNPSYCGLGINIPPGSCGLVAPENILYVPLLLLKVVQNNTINTAYFAPSSNTISL</sequence>